<name>A0A5S9IL71_UABAM</name>
<dbReference type="KEGG" id="uam:UABAM_01744"/>
<evidence type="ECO:0000313" key="3">
    <source>
        <dbReference type="Proteomes" id="UP000326354"/>
    </source>
</evidence>
<accession>A0A5S9IL71</accession>
<reference evidence="2 3" key="1">
    <citation type="submission" date="2019-08" db="EMBL/GenBank/DDBJ databases">
        <title>Complete genome sequence of Candidatus Uab amorphum.</title>
        <authorList>
            <person name="Shiratori T."/>
            <person name="Suzuki S."/>
            <person name="Kakizawa Y."/>
            <person name="Ishida K."/>
        </authorList>
    </citation>
    <scope>NUCLEOTIDE SEQUENCE [LARGE SCALE GENOMIC DNA]</scope>
    <source>
        <strain evidence="2 3">SRT547</strain>
    </source>
</reference>
<keyword evidence="1" id="KW-0472">Membrane</keyword>
<gene>
    <name evidence="2" type="ORF">UABAM_01744</name>
</gene>
<keyword evidence="3" id="KW-1185">Reference proteome</keyword>
<organism evidence="2 3">
    <name type="scientific">Uabimicrobium amorphum</name>
    <dbReference type="NCBI Taxonomy" id="2596890"/>
    <lineage>
        <taxon>Bacteria</taxon>
        <taxon>Pseudomonadati</taxon>
        <taxon>Planctomycetota</taxon>
        <taxon>Candidatus Uabimicrobiia</taxon>
        <taxon>Candidatus Uabimicrobiales</taxon>
        <taxon>Candidatus Uabimicrobiaceae</taxon>
        <taxon>Candidatus Uabimicrobium</taxon>
    </lineage>
</organism>
<keyword evidence="1" id="KW-0812">Transmembrane</keyword>
<evidence type="ECO:0000313" key="2">
    <source>
        <dbReference type="EMBL" id="BBM83392.1"/>
    </source>
</evidence>
<feature type="transmembrane region" description="Helical" evidence="1">
    <location>
        <begin position="138"/>
        <end position="160"/>
    </location>
</feature>
<protein>
    <submittedName>
        <fullName evidence="2">Uncharacterized protein</fullName>
    </submittedName>
</protein>
<keyword evidence="1" id="KW-1133">Transmembrane helix</keyword>
<dbReference type="RefSeq" id="WP_151967592.1">
    <property type="nucleotide sequence ID" value="NZ_AP019860.1"/>
</dbReference>
<sequence length="166" mass="18657">MNFVQAVYHMSFHRIKDEDKAYREGFSIALFGTFVITITVLLAVLNIPYVQKQIRVYPGIFGPRSISLNLRIAVVAFIFAYNFVRFYGGSKQAFLQKLQTEKNEKRKFGGIIRLKAIAFYIAAILPMAIFFYGAGSSALAVLVAGCIFIGIPVAAMMAFFRTYSHD</sequence>
<feature type="transmembrane region" description="Helical" evidence="1">
    <location>
        <begin position="108"/>
        <end position="132"/>
    </location>
</feature>
<proteinExistence type="predicted"/>
<feature type="transmembrane region" description="Helical" evidence="1">
    <location>
        <begin position="26"/>
        <end position="48"/>
    </location>
</feature>
<dbReference type="EMBL" id="AP019860">
    <property type="protein sequence ID" value="BBM83392.1"/>
    <property type="molecule type" value="Genomic_DNA"/>
</dbReference>
<dbReference type="Proteomes" id="UP000326354">
    <property type="component" value="Chromosome"/>
</dbReference>
<dbReference type="AlphaFoldDB" id="A0A5S9IL71"/>
<feature type="transmembrane region" description="Helical" evidence="1">
    <location>
        <begin position="68"/>
        <end position="87"/>
    </location>
</feature>
<evidence type="ECO:0000256" key="1">
    <source>
        <dbReference type="SAM" id="Phobius"/>
    </source>
</evidence>